<evidence type="ECO:0000256" key="1">
    <source>
        <dbReference type="ARBA" id="ARBA00004651"/>
    </source>
</evidence>
<evidence type="ECO:0000256" key="3">
    <source>
        <dbReference type="ARBA" id="ARBA00022692"/>
    </source>
</evidence>
<dbReference type="PANTHER" id="PTHR42920:SF5">
    <property type="entry name" value="EAMA DOMAIN-CONTAINING PROTEIN"/>
    <property type="match status" value="1"/>
</dbReference>
<dbReference type="InterPro" id="IPR000620">
    <property type="entry name" value="EamA_dom"/>
</dbReference>
<dbReference type="SUPFAM" id="SSF103481">
    <property type="entry name" value="Multidrug resistance efflux transporter EmrE"/>
    <property type="match status" value="2"/>
</dbReference>
<keyword evidence="9" id="KW-1185">Reference proteome</keyword>
<feature type="transmembrane region" description="Helical" evidence="6">
    <location>
        <begin position="248"/>
        <end position="265"/>
    </location>
</feature>
<evidence type="ECO:0000313" key="8">
    <source>
        <dbReference type="EMBL" id="MBO1248496.1"/>
    </source>
</evidence>
<keyword evidence="2" id="KW-1003">Cell membrane</keyword>
<accession>A0A939GWA7</accession>
<keyword evidence="5 6" id="KW-0472">Membrane</keyword>
<feature type="domain" description="EamA" evidence="7">
    <location>
        <begin position="11"/>
        <end position="136"/>
    </location>
</feature>
<dbReference type="GO" id="GO:0005886">
    <property type="term" value="C:plasma membrane"/>
    <property type="evidence" value="ECO:0007669"/>
    <property type="project" value="UniProtKB-SubCell"/>
</dbReference>
<protein>
    <submittedName>
        <fullName evidence="8">DMT family transporter</fullName>
    </submittedName>
</protein>
<dbReference type="InterPro" id="IPR051258">
    <property type="entry name" value="Diverse_Substrate_Transporter"/>
</dbReference>
<gene>
    <name evidence="8" type="ORF">J1777_01405</name>
</gene>
<dbReference type="PANTHER" id="PTHR42920">
    <property type="entry name" value="OS03G0707200 PROTEIN-RELATED"/>
    <property type="match status" value="1"/>
</dbReference>
<organism evidence="8 9">
    <name type="scientific">Comamonas denitrificans</name>
    <dbReference type="NCBI Taxonomy" id="117506"/>
    <lineage>
        <taxon>Bacteria</taxon>
        <taxon>Pseudomonadati</taxon>
        <taxon>Pseudomonadota</taxon>
        <taxon>Betaproteobacteria</taxon>
        <taxon>Burkholderiales</taxon>
        <taxon>Comamonadaceae</taxon>
        <taxon>Comamonas</taxon>
    </lineage>
</organism>
<feature type="transmembrane region" description="Helical" evidence="6">
    <location>
        <begin position="180"/>
        <end position="199"/>
    </location>
</feature>
<dbReference type="RefSeq" id="WP_207574044.1">
    <property type="nucleotide sequence ID" value="NZ_JAFNME010000002.1"/>
</dbReference>
<reference evidence="8" key="1">
    <citation type="submission" date="2021-03" db="EMBL/GenBank/DDBJ databases">
        <title>Comamonas denitrificans.</title>
        <authorList>
            <person name="Finster K."/>
        </authorList>
    </citation>
    <scope>NUCLEOTIDE SEQUENCE</scope>
    <source>
        <strain evidence="8">MM2021_4</strain>
    </source>
</reference>
<dbReference type="EMBL" id="JAFNME010000002">
    <property type="protein sequence ID" value="MBO1248496.1"/>
    <property type="molecule type" value="Genomic_DNA"/>
</dbReference>
<evidence type="ECO:0000256" key="4">
    <source>
        <dbReference type="ARBA" id="ARBA00022989"/>
    </source>
</evidence>
<comment type="subcellular location">
    <subcellularLocation>
        <location evidence="1">Cell membrane</location>
        <topology evidence="1">Multi-pass membrane protein</topology>
    </subcellularLocation>
</comment>
<feature type="transmembrane region" description="Helical" evidence="6">
    <location>
        <begin position="120"/>
        <end position="137"/>
    </location>
</feature>
<evidence type="ECO:0000256" key="2">
    <source>
        <dbReference type="ARBA" id="ARBA00022475"/>
    </source>
</evidence>
<evidence type="ECO:0000256" key="5">
    <source>
        <dbReference type="ARBA" id="ARBA00023136"/>
    </source>
</evidence>
<evidence type="ECO:0000313" key="9">
    <source>
        <dbReference type="Proteomes" id="UP000664731"/>
    </source>
</evidence>
<evidence type="ECO:0000256" key="6">
    <source>
        <dbReference type="SAM" id="Phobius"/>
    </source>
</evidence>
<evidence type="ECO:0000259" key="7">
    <source>
        <dbReference type="Pfam" id="PF00892"/>
    </source>
</evidence>
<feature type="transmembrane region" description="Helical" evidence="6">
    <location>
        <begin position="95"/>
        <end position="113"/>
    </location>
</feature>
<feature type="transmembrane region" description="Helical" evidence="6">
    <location>
        <begin position="149"/>
        <end position="168"/>
    </location>
</feature>
<dbReference type="Proteomes" id="UP000664731">
    <property type="component" value="Unassembled WGS sequence"/>
</dbReference>
<sequence length="311" mass="33415">MTATASFRYAGVLALLGVTLVWGTTFPAMKLLANDVPALHILALRFGLASVVLLPLFVRLRGAEWRWGLVLGLLNFIAFWLQTEGLALISSNRNAFITGLNVLIVPLLAWVVLRRPMGWAIALACALALGGLQLMFFEDSAWSWGDTLTLSSAVFFALFILTLELCALRNRQQPLRATRLAAVVSLTMCACSVLVALGMEAQPLLGVARSLPWGSWLSLGYLAVVASVGVVVLQAWGQQRVDATRSAIIYGLEPVFAAITAWWWIGERMHAQAMLGAALLVSALMVSQWGSAPASAPQAAKPRGRAAVAPH</sequence>
<keyword evidence="4 6" id="KW-1133">Transmembrane helix</keyword>
<feature type="domain" description="EamA" evidence="7">
    <location>
        <begin position="144"/>
        <end position="286"/>
    </location>
</feature>
<feature type="transmembrane region" description="Helical" evidence="6">
    <location>
        <begin position="219"/>
        <end position="236"/>
    </location>
</feature>
<dbReference type="Pfam" id="PF00892">
    <property type="entry name" value="EamA"/>
    <property type="match status" value="2"/>
</dbReference>
<feature type="transmembrane region" description="Helical" evidence="6">
    <location>
        <begin position="39"/>
        <end position="58"/>
    </location>
</feature>
<comment type="caution">
    <text evidence="8">The sequence shown here is derived from an EMBL/GenBank/DDBJ whole genome shotgun (WGS) entry which is preliminary data.</text>
</comment>
<keyword evidence="3 6" id="KW-0812">Transmembrane</keyword>
<feature type="transmembrane region" description="Helical" evidence="6">
    <location>
        <begin position="65"/>
        <end position="83"/>
    </location>
</feature>
<proteinExistence type="predicted"/>
<dbReference type="AlphaFoldDB" id="A0A939GWA7"/>
<dbReference type="InterPro" id="IPR037185">
    <property type="entry name" value="EmrE-like"/>
</dbReference>
<name>A0A939GWA7_9BURK</name>